<dbReference type="EMBL" id="JACIET010000001">
    <property type="protein sequence ID" value="MBB4011998.1"/>
    <property type="molecule type" value="Genomic_DNA"/>
</dbReference>
<evidence type="ECO:0000256" key="1">
    <source>
        <dbReference type="ARBA" id="ARBA00001933"/>
    </source>
</evidence>
<evidence type="ECO:0000256" key="4">
    <source>
        <dbReference type="ARBA" id="ARBA00011738"/>
    </source>
</evidence>
<dbReference type="SUPFAM" id="SSF53383">
    <property type="entry name" value="PLP-dependent transferases"/>
    <property type="match status" value="1"/>
</dbReference>
<dbReference type="Gene3D" id="3.40.640.10">
    <property type="entry name" value="Type I PLP-dependent aspartate aminotransferase-like (Major domain)"/>
    <property type="match status" value="1"/>
</dbReference>
<comment type="pathway">
    <text evidence="2 9">Amino-acid biosynthesis; L-histidine biosynthesis; L-histidine from 5-phospho-alpha-D-ribose 1-diphosphate: step 7/9.</text>
</comment>
<evidence type="ECO:0000256" key="8">
    <source>
        <dbReference type="ARBA" id="ARBA00047481"/>
    </source>
</evidence>
<organism evidence="11 12">
    <name type="scientific">Niveibacterium umoris</name>
    <dbReference type="NCBI Taxonomy" id="1193620"/>
    <lineage>
        <taxon>Bacteria</taxon>
        <taxon>Pseudomonadati</taxon>
        <taxon>Pseudomonadota</taxon>
        <taxon>Betaproteobacteria</taxon>
        <taxon>Rhodocyclales</taxon>
        <taxon>Rhodocyclaceae</taxon>
        <taxon>Niveibacterium</taxon>
    </lineage>
</organism>
<comment type="subunit">
    <text evidence="4 9">Homodimer.</text>
</comment>
<comment type="catalytic activity">
    <reaction evidence="8 9">
        <text>L-histidinol phosphate + 2-oxoglutarate = 3-(imidazol-4-yl)-2-oxopropyl phosphate + L-glutamate</text>
        <dbReference type="Rhea" id="RHEA:23744"/>
        <dbReference type="ChEBI" id="CHEBI:16810"/>
        <dbReference type="ChEBI" id="CHEBI:29985"/>
        <dbReference type="ChEBI" id="CHEBI:57766"/>
        <dbReference type="ChEBI" id="CHEBI:57980"/>
        <dbReference type="EC" id="2.6.1.9"/>
    </reaction>
</comment>
<dbReference type="HAMAP" id="MF_01023">
    <property type="entry name" value="HisC_aminotrans_2"/>
    <property type="match status" value="1"/>
</dbReference>
<dbReference type="InterPro" id="IPR015424">
    <property type="entry name" value="PyrdxlP-dep_Trfase"/>
</dbReference>
<dbReference type="AlphaFoldDB" id="A0A840BK84"/>
<dbReference type="InterPro" id="IPR050106">
    <property type="entry name" value="HistidinolP_aminotransfase"/>
</dbReference>
<dbReference type="GO" id="GO:0030170">
    <property type="term" value="F:pyridoxal phosphate binding"/>
    <property type="evidence" value="ECO:0007669"/>
    <property type="project" value="InterPro"/>
</dbReference>
<dbReference type="InterPro" id="IPR015422">
    <property type="entry name" value="PyrdxlP-dep_Trfase_small"/>
</dbReference>
<dbReference type="InterPro" id="IPR004839">
    <property type="entry name" value="Aminotransferase_I/II_large"/>
</dbReference>
<proteinExistence type="inferred from homology"/>
<dbReference type="PANTHER" id="PTHR43643:SF3">
    <property type="entry name" value="HISTIDINOL-PHOSPHATE AMINOTRANSFERASE"/>
    <property type="match status" value="1"/>
</dbReference>
<evidence type="ECO:0000256" key="2">
    <source>
        <dbReference type="ARBA" id="ARBA00005011"/>
    </source>
</evidence>
<evidence type="ECO:0000256" key="6">
    <source>
        <dbReference type="ARBA" id="ARBA00022679"/>
    </source>
</evidence>
<comment type="cofactor">
    <cofactor evidence="1 9">
        <name>pyridoxal 5'-phosphate</name>
        <dbReference type="ChEBI" id="CHEBI:597326"/>
    </cofactor>
</comment>
<dbReference type="InterPro" id="IPR015421">
    <property type="entry name" value="PyrdxlP-dep_Trfase_major"/>
</dbReference>
<dbReference type="Proteomes" id="UP000561045">
    <property type="component" value="Unassembled WGS sequence"/>
</dbReference>
<evidence type="ECO:0000256" key="7">
    <source>
        <dbReference type="ARBA" id="ARBA00022898"/>
    </source>
</evidence>
<comment type="caution">
    <text evidence="11">The sequence shown here is derived from an EMBL/GenBank/DDBJ whole genome shotgun (WGS) entry which is preliminary data.</text>
</comment>
<keyword evidence="9" id="KW-0028">Amino-acid biosynthesis</keyword>
<accession>A0A840BK84</accession>
<dbReference type="GO" id="GO:0004400">
    <property type="term" value="F:histidinol-phosphate transaminase activity"/>
    <property type="evidence" value="ECO:0007669"/>
    <property type="project" value="UniProtKB-UniRule"/>
</dbReference>
<comment type="similarity">
    <text evidence="3 9">Belongs to the class-II pyridoxal-phosphate-dependent aminotransferase family. Histidinol-phosphate aminotransferase subfamily.</text>
</comment>
<dbReference type="EC" id="2.6.1.9" evidence="9"/>
<keyword evidence="6 9" id="KW-0808">Transferase</keyword>
<keyword evidence="12" id="KW-1185">Reference proteome</keyword>
<feature type="modified residue" description="N6-(pyridoxal phosphate)lysine" evidence="9">
    <location>
        <position position="229"/>
    </location>
</feature>
<gene>
    <name evidence="9" type="primary">hisC</name>
    <name evidence="11" type="ORF">GGR36_001306</name>
</gene>
<sequence length="370" mass="39836">MSKIVQRAPDYIRSISPYIPGKPIGELAREMGLNEADIVKLASNENPLGASPKATAAAQKAIADIHRYPDGNGFELRAALVARFGVAPEQIVLGNGSNDLLNLCAAAYLNSETSAVYSQHAFAVYPLAVKSAGAQGIEVPAKAYGHDLAAMLAAIRSDTRIVFIANPNNPTGNFLPDEEIVDFLDGAPDDVLIVLDEAYNEYLAPEQRYDSVAWLAKYPNLVITRTFSKIYGLGGLRVGYGLAGREVADLLNRVREPFNVNNVALAAAAAALGDEEFVARSYAVNRDGMAQLMAGFDALGLEYIPSSGNFMTFRVGDAANVNRRLLEQGVIVRPIASYQMPEWLRVTIGLPHENARFLEALAKALLKGAE</sequence>
<dbReference type="Pfam" id="PF00155">
    <property type="entry name" value="Aminotran_1_2"/>
    <property type="match status" value="1"/>
</dbReference>
<dbReference type="InterPro" id="IPR005861">
    <property type="entry name" value="HisP_aminotrans"/>
</dbReference>
<dbReference type="CDD" id="cd00609">
    <property type="entry name" value="AAT_like"/>
    <property type="match status" value="1"/>
</dbReference>
<dbReference type="NCBIfam" id="TIGR01141">
    <property type="entry name" value="hisC"/>
    <property type="match status" value="1"/>
</dbReference>
<keyword evidence="5 9" id="KW-0032">Aminotransferase</keyword>
<evidence type="ECO:0000256" key="3">
    <source>
        <dbReference type="ARBA" id="ARBA00007970"/>
    </source>
</evidence>
<protein>
    <recommendedName>
        <fullName evidence="9">Histidinol-phosphate aminotransferase</fullName>
        <ecNumber evidence="9">2.6.1.9</ecNumber>
    </recommendedName>
    <alternativeName>
        <fullName evidence="9">Imidazole acetol-phosphate transaminase</fullName>
    </alternativeName>
</protein>
<evidence type="ECO:0000313" key="11">
    <source>
        <dbReference type="EMBL" id="MBB4011998.1"/>
    </source>
</evidence>
<dbReference type="PANTHER" id="PTHR43643">
    <property type="entry name" value="HISTIDINOL-PHOSPHATE AMINOTRANSFERASE 2"/>
    <property type="match status" value="1"/>
</dbReference>
<dbReference type="UniPathway" id="UPA00031">
    <property type="reaction ID" value="UER00012"/>
</dbReference>
<feature type="domain" description="Aminotransferase class I/classII large" evidence="10">
    <location>
        <begin position="37"/>
        <end position="359"/>
    </location>
</feature>
<reference evidence="11 12" key="1">
    <citation type="submission" date="2020-08" db="EMBL/GenBank/DDBJ databases">
        <title>Genomic Encyclopedia of Type Strains, Phase IV (KMG-IV): sequencing the most valuable type-strain genomes for metagenomic binning, comparative biology and taxonomic classification.</title>
        <authorList>
            <person name="Goeker M."/>
        </authorList>
    </citation>
    <scope>NUCLEOTIDE SEQUENCE [LARGE SCALE GENOMIC DNA]</scope>
    <source>
        <strain evidence="11 12">DSM 106739</strain>
    </source>
</reference>
<evidence type="ECO:0000259" key="10">
    <source>
        <dbReference type="Pfam" id="PF00155"/>
    </source>
</evidence>
<keyword evidence="7 9" id="KW-0663">Pyridoxal phosphate</keyword>
<dbReference type="Gene3D" id="3.90.1150.10">
    <property type="entry name" value="Aspartate Aminotransferase, domain 1"/>
    <property type="match status" value="1"/>
</dbReference>
<name>A0A840BK84_9RHOO</name>
<dbReference type="GO" id="GO:0000105">
    <property type="term" value="P:L-histidine biosynthetic process"/>
    <property type="evidence" value="ECO:0007669"/>
    <property type="project" value="UniProtKB-UniRule"/>
</dbReference>
<evidence type="ECO:0000256" key="5">
    <source>
        <dbReference type="ARBA" id="ARBA00022576"/>
    </source>
</evidence>
<dbReference type="RefSeq" id="WP_183633275.1">
    <property type="nucleotide sequence ID" value="NZ_BAABLE010000011.1"/>
</dbReference>
<evidence type="ECO:0000313" key="12">
    <source>
        <dbReference type="Proteomes" id="UP000561045"/>
    </source>
</evidence>
<evidence type="ECO:0000256" key="9">
    <source>
        <dbReference type="HAMAP-Rule" id="MF_01023"/>
    </source>
</evidence>
<keyword evidence="9" id="KW-0368">Histidine biosynthesis</keyword>